<dbReference type="GeneID" id="63783113"/>
<gene>
    <name evidence="1" type="ORF">BCR37DRAFT_232051</name>
</gene>
<dbReference type="PANTHER" id="PTHR37332:SF1">
    <property type="entry name" value="ELMO DOMAIN-CONTAINING PROTEIN"/>
    <property type="match status" value="1"/>
</dbReference>
<name>A0A1Y2EPM1_PROLT</name>
<proteinExistence type="predicted"/>
<dbReference type="STRING" id="56484.A0A1Y2EPM1"/>
<evidence type="ECO:0000313" key="2">
    <source>
        <dbReference type="Proteomes" id="UP000193685"/>
    </source>
</evidence>
<accession>A0A1Y2EPM1</accession>
<dbReference type="AlphaFoldDB" id="A0A1Y2EPM1"/>
<organism evidence="1 2">
    <name type="scientific">Protomyces lactucae-debilis</name>
    <dbReference type="NCBI Taxonomy" id="2754530"/>
    <lineage>
        <taxon>Eukaryota</taxon>
        <taxon>Fungi</taxon>
        <taxon>Dikarya</taxon>
        <taxon>Ascomycota</taxon>
        <taxon>Taphrinomycotina</taxon>
        <taxon>Taphrinomycetes</taxon>
        <taxon>Taphrinales</taxon>
        <taxon>Protomycetaceae</taxon>
        <taxon>Protomyces</taxon>
    </lineage>
</organism>
<keyword evidence="2" id="KW-1185">Reference proteome</keyword>
<evidence type="ECO:0000313" key="1">
    <source>
        <dbReference type="EMBL" id="ORY73468.1"/>
    </source>
</evidence>
<reference evidence="1 2" key="1">
    <citation type="submission" date="2016-07" db="EMBL/GenBank/DDBJ databases">
        <title>Pervasive Adenine N6-methylation of Active Genes in Fungi.</title>
        <authorList>
            <consortium name="DOE Joint Genome Institute"/>
            <person name="Mondo S.J."/>
            <person name="Dannebaum R.O."/>
            <person name="Kuo R.C."/>
            <person name="Labutti K."/>
            <person name="Haridas S."/>
            <person name="Kuo A."/>
            <person name="Salamov A."/>
            <person name="Ahrendt S.R."/>
            <person name="Lipzen A."/>
            <person name="Sullivan W."/>
            <person name="Andreopoulos W.B."/>
            <person name="Clum A."/>
            <person name="Lindquist E."/>
            <person name="Daum C."/>
            <person name="Ramamoorthy G.K."/>
            <person name="Gryganskyi A."/>
            <person name="Culley D."/>
            <person name="Magnuson J.K."/>
            <person name="James T.Y."/>
            <person name="O'Malley M.A."/>
            <person name="Stajich J.E."/>
            <person name="Spatafora J.W."/>
            <person name="Visel A."/>
            <person name="Grigoriev I.V."/>
        </authorList>
    </citation>
    <scope>NUCLEOTIDE SEQUENCE [LARGE SCALE GENOMIC DNA]</scope>
    <source>
        <strain evidence="1 2">12-1054</strain>
    </source>
</reference>
<dbReference type="RefSeq" id="XP_040721827.1">
    <property type="nucleotide sequence ID" value="XM_040866514.1"/>
</dbReference>
<dbReference type="EMBL" id="MCFI01000034">
    <property type="protein sequence ID" value="ORY73468.1"/>
    <property type="molecule type" value="Genomic_DNA"/>
</dbReference>
<comment type="caution">
    <text evidence="1">The sequence shown here is derived from an EMBL/GenBank/DDBJ whole genome shotgun (WGS) entry which is preliminary data.</text>
</comment>
<sequence length="226" mass="25835">MKLQYQPRIDRLHLLSDSLQGKDLWQGNILFTRSDFLASLQPPDVDINRKAQLYHVCGASLGALLEKRNCHGIDFVRAANILFAELDHYASREPAASAIHPSRLVRKEKGRKQVLSRLAADYTALHLSHVPFIPSYLDAAVMLLELLEEVHLRVMHEFERLRGFAVETGVNPAIYDDSPQVKEPLEKFDYKVRKLVISLQRDVEAFARAKVYRELDVIMDSLAVFD</sequence>
<dbReference type="PANTHER" id="PTHR37332">
    <property type="entry name" value="EXPRESSED PROTEIN"/>
    <property type="match status" value="1"/>
</dbReference>
<protein>
    <submittedName>
        <fullName evidence="1">Uncharacterized protein</fullName>
    </submittedName>
</protein>
<dbReference type="Proteomes" id="UP000193685">
    <property type="component" value="Unassembled WGS sequence"/>
</dbReference>